<feature type="compositionally biased region" description="Basic and acidic residues" evidence="1">
    <location>
        <begin position="229"/>
        <end position="246"/>
    </location>
</feature>
<proteinExistence type="predicted"/>
<dbReference type="Proteomes" id="UP001057375">
    <property type="component" value="Unassembled WGS sequence"/>
</dbReference>
<feature type="region of interest" description="Disordered" evidence="1">
    <location>
        <begin position="199"/>
        <end position="258"/>
    </location>
</feature>
<accession>A0ABQ5KT38</accession>
<name>A0ABQ5KT38_9EUKA</name>
<comment type="caution">
    <text evidence="2">The sequence shown here is derived from an EMBL/GenBank/DDBJ whole genome shotgun (WGS) entry which is preliminary data.</text>
</comment>
<evidence type="ECO:0000313" key="3">
    <source>
        <dbReference type="Proteomes" id="UP001057375"/>
    </source>
</evidence>
<evidence type="ECO:0000313" key="2">
    <source>
        <dbReference type="EMBL" id="GKT35191.1"/>
    </source>
</evidence>
<organism evidence="2 3">
    <name type="scientific">Aduncisulcus paluster</name>
    <dbReference type="NCBI Taxonomy" id="2918883"/>
    <lineage>
        <taxon>Eukaryota</taxon>
        <taxon>Metamonada</taxon>
        <taxon>Carpediemonas-like organisms</taxon>
        <taxon>Aduncisulcus</taxon>
    </lineage>
</organism>
<feature type="non-terminal residue" evidence="2">
    <location>
        <position position="1"/>
    </location>
</feature>
<sequence length="258" mass="29115">INVQVGSTPTHLSLPLSSLSVSTVPCPSLPLSVLSALMKVCILVCDIWGSDESIVDAFPDMIDIIIKKTLCIQTLVEKRMLEWEDVVSSSRMKDPSTNYSLSSTFGAISSSFKQFMDILEASKANSFEKRKPLSLLPTLVPSTVQVDPVWSADYKPGAVNAPSLELAQKRIQKRKDARATKRELQAMRAEGEMYRQSQVKRKEKERMKRQGVQREVQSFMESQRAAVNRADKMSKKEKMKRKEDKIKGKKRSVKNKSF</sequence>
<reference evidence="2" key="1">
    <citation type="submission" date="2022-03" db="EMBL/GenBank/DDBJ databases">
        <title>Draft genome sequence of Aduncisulcus paluster, a free-living microaerophilic Fornicata.</title>
        <authorList>
            <person name="Yuyama I."/>
            <person name="Kume K."/>
            <person name="Tamura T."/>
            <person name="Inagaki Y."/>
            <person name="Hashimoto T."/>
        </authorList>
    </citation>
    <scope>NUCLEOTIDE SEQUENCE</scope>
    <source>
        <strain evidence="2">NY0171</strain>
    </source>
</reference>
<dbReference type="EMBL" id="BQXS01010939">
    <property type="protein sequence ID" value="GKT35191.1"/>
    <property type="molecule type" value="Genomic_DNA"/>
</dbReference>
<feature type="compositionally biased region" description="Basic residues" evidence="1">
    <location>
        <begin position="247"/>
        <end position="258"/>
    </location>
</feature>
<protein>
    <submittedName>
        <fullName evidence="2">Uncharacterized protein</fullName>
    </submittedName>
</protein>
<gene>
    <name evidence="2" type="ORF">ADUPG1_008400</name>
</gene>
<evidence type="ECO:0000256" key="1">
    <source>
        <dbReference type="SAM" id="MobiDB-lite"/>
    </source>
</evidence>
<keyword evidence="3" id="KW-1185">Reference proteome</keyword>